<accession>A0ABW4WQL3</accession>
<evidence type="ECO:0000313" key="3">
    <source>
        <dbReference type="EMBL" id="MFD2058245.1"/>
    </source>
</evidence>
<sequence length="184" mass="19521">MDGNGKRDIWNSIPDALATAANLLKKNGWQAGKTWGAMKGHLACRQASGGSRHCSQWQGALGVVRANGKPFKNGGDKATLESADGPRRASLPDDQEFLGHKAYNNADKYALAVGLLADEIAGSSGLVQDWKRPLSPSSLSRKAGRSCRNGFPRNGLSMTASSMARSGGRRLEVSHPWPSRPGPA</sequence>
<proteinExistence type="predicted"/>
<reference evidence="4" key="1">
    <citation type="journal article" date="2019" name="Int. J. Syst. Evol. Microbiol.">
        <title>The Global Catalogue of Microorganisms (GCM) 10K type strain sequencing project: providing services to taxonomists for standard genome sequencing and annotation.</title>
        <authorList>
            <consortium name="The Broad Institute Genomics Platform"/>
            <consortium name="The Broad Institute Genome Sequencing Center for Infectious Disease"/>
            <person name="Wu L."/>
            <person name="Ma J."/>
        </authorList>
    </citation>
    <scope>NUCLEOTIDE SEQUENCE [LARGE SCALE GENOMIC DNA]</scope>
    <source>
        <strain evidence="4">CGMCC 1.16226</strain>
    </source>
</reference>
<dbReference type="Proteomes" id="UP001597349">
    <property type="component" value="Unassembled WGS sequence"/>
</dbReference>
<gene>
    <name evidence="3" type="ORF">ACFSQT_35730</name>
</gene>
<protein>
    <submittedName>
        <fullName evidence="3">Lytic murein transglycosylase</fullName>
        <ecNumber evidence="3">2.4.-.-</ecNumber>
    </submittedName>
</protein>
<evidence type="ECO:0000256" key="1">
    <source>
        <dbReference type="SAM" id="MobiDB-lite"/>
    </source>
</evidence>
<feature type="domain" description="Transglycosylase SLT" evidence="2">
    <location>
        <begin position="2"/>
        <end position="118"/>
    </location>
</feature>
<feature type="region of interest" description="Disordered" evidence="1">
    <location>
        <begin position="72"/>
        <end position="93"/>
    </location>
</feature>
<dbReference type="PANTHER" id="PTHR30163:SF8">
    <property type="entry name" value="LYTIC MUREIN TRANSGLYCOSYLASE"/>
    <property type="match status" value="1"/>
</dbReference>
<keyword evidence="3" id="KW-0328">Glycosyltransferase</keyword>
<keyword evidence="3" id="KW-0808">Transferase</keyword>
<feature type="compositionally biased region" description="Basic and acidic residues" evidence="1">
    <location>
        <begin position="74"/>
        <end position="91"/>
    </location>
</feature>
<dbReference type="SUPFAM" id="SSF53955">
    <property type="entry name" value="Lysozyme-like"/>
    <property type="match status" value="1"/>
</dbReference>
<comment type="caution">
    <text evidence="3">The sequence shown here is derived from an EMBL/GenBank/DDBJ whole genome shotgun (WGS) entry which is preliminary data.</text>
</comment>
<evidence type="ECO:0000313" key="4">
    <source>
        <dbReference type="Proteomes" id="UP001597349"/>
    </source>
</evidence>
<keyword evidence="4" id="KW-1185">Reference proteome</keyword>
<dbReference type="InterPro" id="IPR043426">
    <property type="entry name" value="MltB-like"/>
</dbReference>
<dbReference type="GO" id="GO:0016757">
    <property type="term" value="F:glycosyltransferase activity"/>
    <property type="evidence" value="ECO:0007669"/>
    <property type="project" value="UniProtKB-KW"/>
</dbReference>
<dbReference type="InterPro" id="IPR023346">
    <property type="entry name" value="Lysozyme-like_dom_sf"/>
</dbReference>
<feature type="region of interest" description="Disordered" evidence="1">
    <location>
        <begin position="132"/>
        <end position="184"/>
    </location>
</feature>
<dbReference type="RefSeq" id="WP_379026736.1">
    <property type="nucleotide sequence ID" value="NZ_JBHUGY010000071.1"/>
</dbReference>
<organism evidence="3 4">
    <name type="scientific">Mesorhizobium calcicola</name>
    <dbReference type="NCBI Taxonomy" id="1300310"/>
    <lineage>
        <taxon>Bacteria</taxon>
        <taxon>Pseudomonadati</taxon>
        <taxon>Pseudomonadota</taxon>
        <taxon>Alphaproteobacteria</taxon>
        <taxon>Hyphomicrobiales</taxon>
        <taxon>Phyllobacteriaceae</taxon>
        <taxon>Mesorhizobium</taxon>
    </lineage>
</organism>
<dbReference type="Pfam" id="PF13406">
    <property type="entry name" value="SLT_2"/>
    <property type="match status" value="1"/>
</dbReference>
<dbReference type="EC" id="2.4.-.-" evidence="3"/>
<evidence type="ECO:0000259" key="2">
    <source>
        <dbReference type="Pfam" id="PF13406"/>
    </source>
</evidence>
<name>A0ABW4WQL3_9HYPH</name>
<dbReference type="EMBL" id="JBHUGY010000071">
    <property type="protein sequence ID" value="MFD2058245.1"/>
    <property type="molecule type" value="Genomic_DNA"/>
</dbReference>
<dbReference type="PANTHER" id="PTHR30163">
    <property type="entry name" value="MEMBRANE-BOUND LYTIC MUREIN TRANSGLYCOSYLASE B"/>
    <property type="match status" value="1"/>
</dbReference>
<dbReference type="InterPro" id="IPR031304">
    <property type="entry name" value="SLT_2"/>
</dbReference>
<dbReference type="Gene3D" id="1.10.530.10">
    <property type="match status" value="1"/>
</dbReference>